<organism evidence="2 3">
    <name type="scientific">Arctia plantaginis</name>
    <name type="common">Wood tiger moth</name>
    <name type="synonym">Phalaena plantaginis</name>
    <dbReference type="NCBI Taxonomy" id="874455"/>
    <lineage>
        <taxon>Eukaryota</taxon>
        <taxon>Metazoa</taxon>
        <taxon>Ecdysozoa</taxon>
        <taxon>Arthropoda</taxon>
        <taxon>Hexapoda</taxon>
        <taxon>Insecta</taxon>
        <taxon>Pterygota</taxon>
        <taxon>Neoptera</taxon>
        <taxon>Endopterygota</taxon>
        <taxon>Lepidoptera</taxon>
        <taxon>Glossata</taxon>
        <taxon>Ditrysia</taxon>
        <taxon>Noctuoidea</taxon>
        <taxon>Erebidae</taxon>
        <taxon>Arctiinae</taxon>
        <taxon>Arctia</taxon>
    </lineage>
</organism>
<name>A0A8S0YTY3_ARCPL</name>
<accession>A0A8S0YTY3</accession>
<protein>
    <submittedName>
        <fullName evidence="2">Uncharacterized protein</fullName>
    </submittedName>
</protein>
<gene>
    <name evidence="2" type="ORF">APLA_LOCUS1064</name>
</gene>
<dbReference type="OrthoDB" id="7489662at2759"/>
<dbReference type="AlphaFoldDB" id="A0A8S0YTY3"/>
<sequence length="295" mass="34339">MPVDRTPPPQQSLPVRVVQRQRSDSEPNLSDKQIDLEALNVTTRCKRKRSSDDCGNSIFEFMNDMKQMFLEFKTQQEQKIEKIYTFIAEIKQQNSEICYSADFLSKSYDSLLEKIEKLESDRQTNHDYIRTLEDKLERAECYTRATCLEVRNIPVPNKESKPQLLNTITNLGKLINVTIQSHEVRDVFRTRSKGSEHKPIIVDFTSVIMKEKFIYMYKQFKKSSALTTELLKMAGPIKPIYVSENLSAKMKRLFFLDYNLKAILTSLVTSFVAQVSNFDLRHQKSKIAEASLKRK</sequence>
<feature type="region of interest" description="Disordered" evidence="1">
    <location>
        <begin position="1"/>
        <end position="29"/>
    </location>
</feature>
<dbReference type="Proteomes" id="UP000494256">
    <property type="component" value="Unassembled WGS sequence"/>
</dbReference>
<feature type="compositionally biased region" description="Pro residues" evidence="1">
    <location>
        <begin position="1"/>
        <end position="11"/>
    </location>
</feature>
<reference evidence="2 3" key="1">
    <citation type="submission" date="2020-04" db="EMBL/GenBank/DDBJ databases">
        <authorList>
            <person name="Wallbank WR R."/>
            <person name="Pardo Diaz C."/>
            <person name="Kozak K."/>
            <person name="Martin S."/>
            <person name="Jiggins C."/>
            <person name="Moest M."/>
            <person name="Warren A I."/>
            <person name="Byers J.R.P. K."/>
            <person name="Montejo-Kovacevich G."/>
            <person name="Yen C E."/>
        </authorList>
    </citation>
    <scope>NUCLEOTIDE SEQUENCE [LARGE SCALE GENOMIC DNA]</scope>
</reference>
<comment type="caution">
    <text evidence="2">The sequence shown here is derived from an EMBL/GenBank/DDBJ whole genome shotgun (WGS) entry which is preliminary data.</text>
</comment>
<evidence type="ECO:0000256" key="1">
    <source>
        <dbReference type="SAM" id="MobiDB-lite"/>
    </source>
</evidence>
<proteinExistence type="predicted"/>
<evidence type="ECO:0000313" key="3">
    <source>
        <dbReference type="Proteomes" id="UP000494256"/>
    </source>
</evidence>
<dbReference type="EMBL" id="CADEBD010000051">
    <property type="protein sequence ID" value="CAB3221921.1"/>
    <property type="molecule type" value="Genomic_DNA"/>
</dbReference>
<evidence type="ECO:0000313" key="2">
    <source>
        <dbReference type="EMBL" id="CAB3221921.1"/>
    </source>
</evidence>